<sequence>MRADAAAEIIAYLVPQPALRRAARSSAATSLRPLSFSFALAPSFSVSRLRAGPHHYVRRTARPDARTRRPPLRSYLSTLRFLAGSLALSARSPVGL</sequence>
<organism evidence="1 2">
    <name type="scientific">Nesidiocoris tenuis</name>
    <dbReference type="NCBI Taxonomy" id="355587"/>
    <lineage>
        <taxon>Eukaryota</taxon>
        <taxon>Metazoa</taxon>
        <taxon>Ecdysozoa</taxon>
        <taxon>Arthropoda</taxon>
        <taxon>Hexapoda</taxon>
        <taxon>Insecta</taxon>
        <taxon>Pterygota</taxon>
        <taxon>Neoptera</taxon>
        <taxon>Paraneoptera</taxon>
        <taxon>Hemiptera</taxon>
        <taxon>Heteroptera</taxon>
        <taxon>Panheteroptera</taxon>
        <taxon>Cimicomorpha</taxon>
        <taxon>Miridae</taxon>
        <taxon>Dicyphina</taxon>
        <taxon>Nesidiocoris</taxon>
    </lineage>
</organism>
<dbReference type="EMBL" id="AP028910">
    <property type="protein sequence ID" value="BES90013.1"/>
    <property type="molecule type" value="Genomic_DNA"/>
</dbReference>
<name>A0ABN7ACJ3_9HEMI</name>
<protein>
    <submittedName>
        <fullName evidence="1">Uncharacterized protein</fullName>
    </submittedName>
</protein>
<keyword evidence="2" id="KW-1185">Reference proteome</keyword>
<evidence type="ECO:0000313" key="1">
    <source>
        <dbReference type="EMBL" id="BES90013.1"/>
    </source>
</evidence>
<proteinExistence type="predicted"/>
<reference evidence="1 2" key="1">
    <citation type="submission" date="2023-09" db="EMBL/GenBank/DDBJ databases">
        <title>Nesidiocoris tenuis whole genome shotgun sequence.</title>
        <authorList>
            <person name="Shibata T."/>
            <person name="Shimoda M."/>
            <person name="Kobayashi T."/>
            <person name="Uehara T."/>
        </authorList>
    </citation>
    <scope>NUCLEOTIDE SEQUENCE [LARGE SCALE GENOMIC DNA]</scope>
    <source>
        <strain evidence="1 2">Japan</strain>
    </source>
</reference>
<evidence type="ECO:0000313" key="2">
    <source>
        <dbReference type="Proteomes" id="UP001307889"/>
    </source>
</evidence>
<accession>A0ABN7ACJ3</accession>
<dbReference type="Proteomes" id="UP001307889">
    <property type="component" value="Chromosome 2"/>
</dbReference>
<gene>
    <name evidence="1" type="ORF">NTJ_02820</name>
</gene>